<dbReference type="PANTHER" id="PTHR43588">
    <property type="entry name" value="COBALT-PRECORRIN-8 METHYLMUTASE"/>
    <property type="match status" value="1"/>
</dbReference>
<dbReference type="AlphaFoldDB" id="A0A0F7IEF5"/>
<evidence type="ECO:0000259" key="5">
    <source>
        <dbReference type="Pfam" id="PF02570"/>
    </source>
</evidence>
<dbReference type="FunCoup" id="A0A0F7IEF5">
    <property type="interactions" value="71"/>
</dbReference>
<keyword evidence="3" id="KW-0169">Cobalamin biosynthesis</keyword>
<evidence type="ECO:0000256" key="2">
    <source>
        <dbReference type="ARBA" id="ARBA00009774"/>
    </source>
</evidence>
<dbReference type="HOGENOM" id="CLU_084703_1_0_2"/>
<dbReference type="KEGG" id="gah:GAH_01640"/>
<dbReference type="InterPro" id="IPR036588">
    <property type="entry name" value="CobH/CbiC_sf"/>
</dbReference>
<dbReference type="Pfam" id="PF02570">
    <property type="entry name" value="CbiC"/>
    <property type="match status" value="1"/>
</dbReference>
<dbReference type="InParanoid" id="A0A0F7IEF5"/>
<sequence>MQDMGNYTLDADEIVRKSYGIVGRYVEGRTPEERIVQRCIIATGDPEVRNLIAFRNNVVEEGIRAVRDGVDVVVDVKMVAAGLNRRRFRGEVLVAVEHASSSRMTRAASGMYELADRIDGGMAIIGNAPSAALALADLIKRGVRPRVVIATPVGFVNAAESKEVIRSLDVPSITSVGTRGGSTWAVAIFNGLVHLAYEDQRSD</sequence>
<accession>A0A0F7IEF5</accession>
<evidence type="ECO:0000256" key="1">
    <source>
        <dbReference type="ARBA" id="ARBA00004953"/>
    </source>
</evidence>
<evidence type="ECO:0000256" key="4">
    <source>
        <dbReference type="ARBA" id="ARBA00023235"/>
    </source>
</evidence>
<gene>
    <name evidence="6" type="ORF">GAH_01640</name>
</gene>
<evidence type="ECO:0000313" key="6">
    <source>
        <dbReference type="EMBL" id="AKG91073.1"/>
    </source>
</evidence>
<dbReference type="Gene3D" id="3.40.50.10230">
    <property type="entry name" value="Cobalamin biosynthesis CobH/CbiC, precorrin-8X methylmutase"/>
    <property type="match status" value="1"/>
</dbReference>
<dbReference type="Proteomes" id="UP000034723">
    <property type="component" value="Chromosome"/>
</dbReference>
<keyword evidence="7" id="KW-1185">Reference proteome</keyword>
<organism evidence="6 7">
    <name type="scientific">Geoglobus ahangari</name>
    <dbReference type="NCBI Taxonomy" id="113653"/>
    <lineage>
        <taxon>Archaea</taxon>
        <taxon>Methanobacteriati</taxon>
        <taxon>Methanobacteriota</taxon>
        <taxon>Archaeoglobi</taxon>
        <taxon>Archaeoglobales</taxon>
        <taxon>Archaeoglobaceae</taxon>
        <taxon>Geoglobus</taxon>
    </lineage>
</organism>
<feature type="domain" description="Cobalamin biosynthesis precorrin-8X methylmutase CobH/CbiC" evidence="5">
    <location>
        <begin position="13"/>
        <end position="194"/>
    </location>
</feature>
<dbReference type="GO" id="GO:0009236">
    <property type="term" value="P:cobalamin biosynthetic process"/>
    <property type="evidence" value="ECO:0007669"/>
    <property type="project" value="UniProtKB-UniPathway"/>
</dbReference>
<keyword evidence="4" id="KW-0413">Isomerase</keyword>
<dbReference type="PANTHER" id="PTHR43588:SF1">
    <property type="entry name" value="COBALT-PRECORRIN-8 METHYLMUTASE"/>
    <property type="match status" value="1"/>
</dbReference>
<evidence type="ECO:0000256" key="3">
    <source>
        <dbReference type="ARBA" id="ARBA00022573"/>
    </source>
</evidence>
<dbReference type="GO" id="GO:0016993">
    <property type="term" value="F:precorrin-8X methylmutase activity"/>
    <property type="evidence" value="ECO:0007669"/>
    <property type="project" value="InterPro"/>
</dbReference>
<reference evidence="6 7" key="1">
    <citation type="submission" date="2015-04" db="EMBL/GenBank/DDBJ databases">
        <title>The complete genome sequence of the hyperthermophilic, obligate iron-reducing archaeon Geoglobus ahangari strain 234T.</title>
        <authorList>
            <person name="Manzella M.P."/>
            <person name="Holmes D.E."/>
            <person name="Rocheleau J.M."/>
            <person name="Chung A."/>
            <person name="Reguera G."/>
            <person name="Kashefi K."/>
        </authorList>
    </citation>
    <scope>NUCLEOTIDE SEQUENCE [LARGE SCALE GENOMIC DNA]</scope>
    <source>
        <strain evidence="6 7">234</strain>
    </source>
</reference>
<comment type="pathway">
    <text evidence="1">Cofactor biosynthesis; adenosylcobalamin biosynthesis.</text>
</comment>
<dbReference type="PATRIC" id="fig|113653.22.peg.1614"/>
<dbReference type="STRING" id="113653.GAH_01640"/>
<comment type="similarity">
    <text evidence="2">Belongs to the CobH/CbiC family.</text>
</comment>
<dbReference type="EMBL" id="CP011267">
    <property type="protein sequence ID" value="AKG91073.1"/>
    <property type="molecule type" value="Genomic_DNA"/>
</dbReference>
<proteinExistence type="inferred from homology"/>
<dbReference type="UniPathway" id="UPA00148"/>
<protein>
    <submittedName>
        <fullName evidence="6">Precorrin-8X methylmutase</fullName>
    </submittedName>
</protein>
<name>A0A0F7IEF5_9EURY</name>
<evidence type="ECO:0000313" key="7">
    <source>
        <dbReference type="Proteomes" id="UP000034723"/>
    </source>
</evidence>
<dbReference type="InterPro" id="IPR003722">
    <property type="entry name" value="Cbl_synth_CobH/CbiC"/>
</dbReference>
<dbReference type="SUPFAM" id="SSF63965">
    <property type="entry name" value="Precorrin-8X methylmutase CbiC/CobH"/>
    <property type="match status" value="1"/>
</dbReference>